<name>A0A166J5Q8_9AGAM</name>
<reference evidence="1 2" key="1">
    <citation type="journal article" date="2016" name="Mol. Biol. Evol.">
        <title>Comparative Genomics of Early-Diverging Mushroom-Forming Fungi Provides Insights into the Origins of Lignocellulose Decay Capabilities.</title>
        <authorList>
            <person name="Nagy L.G."/>
            <person name="Riley R."/>
            <person name="Tritt A."/>
            <person name="Adam C."/>
            <person name="Daum C."/>
            <person name="Floudas D."/>
            <person name="Sun H."/>
            <person name="Yadav J.S."/>
            <person name="Pangilinan J."/>
            <person name="Larsson K.H."/>
            <person name="Matsuura K."/>
            <person name="Barry K."/>
            <person name="Labutti K."/>
            <person name="Kuo R."/>
            <person name="Ohm R.A."/>
            <person name="Bhattacharya S.S."/>
            <person name="Shirouzu T."/>
            <person name="Yoshinaga Y."/>
            <person name="Martin F.M."/>
            <person name="Grigoriev I.V."/>
            <person name="Hibbett D.S."/>
        </authorList>
    </citation>
    <scope>NUCLEOTIDE SEQUENCE [LARGE SCALE GENOMIC DNA]</scope>
    <source>
        <strain evidence="1 2">CBS 109695</strain>
    </source>
</reference>
<dbReference type="EMBL" id="KV417554">
    <property type="protein sequence ID" value="KZP20526.1"/>
    <property type="molecule type" value="Genomic_DNA"/>
</dbReference>
<evidence type="ECO:0000313" key="1">
    <source>
        <dbReference type="EMBL" id="KZP20526.1"/>
    </source>
</evidence>
<organism evidence="1 2">
    <name type="scientific">Athelia psychrophila</name>
    <dbReference type="NCBI Taxonomy" id="1759441"/>
    <lineage>
        <taxon>Eukaryota</taxon>
        <taxon>Fungi</taxon>
        <taxon>Dikarya</taxon>
        <taxon>Basidiomycota</taxon>
        <taxon>Agaricomycotina</taxon>
        <taxon>Agaricomycetes</taxon>
        <taxon>Agaricomycetidae</taxon>
        <taxon>Atheliales</taxon>
        <taxon>Atheliaceae</taxon>
        <taxon>Athelia</taxon>
    </lineage>
</organism>
<dbReference type="Proteomes" id="UP000076532">
    <property type="component" value="Unassembled WGS sequence"/>
</dbReference>
<dbReference type="STRING" id="436010.A0A166J5Q8"/>
<keyword evidence="2" id="KW-1185">Reference proteome</keyword>
<gene>
    <name evidence="1" type="ORF">FIBSPDRAFT_1044795</name>
</gene>
<proteinExistence type="predicted"/>
<accession>A0A166J5Q8</accession>
<dbReference type="AlphaFoldDB" id="A0A166J5Q8"/>
<sequence length="278" mass="31123">MIPRGKDPIELTNIRPGDFDILLDFLNLDTRHDKKPLTAVDWASVIAVSSVLGMQRILNLAFKTLSDQQNAALDIIRAGAGFETLGLYFVIREKGTANHLVTAGFSNTEGVQVHLFPSRQNGEGKSPIFFVDSYGALCHAASGLAVDIVGDVPVLRRRRPVYGVPNPWSRPLPEFSFINSQIRIKFLSDPSLPRCTDDLYPNNSWATKQFLLAAHPEKDFHVHPIADFSPWIPTTMAGTFDYNTNANHEKKWRVLVEERTDNVGGERTFWEIVPANKL</sequence>
<dbReference type="OrthoDB" id="2977067at2759"/>
<protein>
    <submittedName>
        <fullName evidence="1">Uncharacterized protein</fullName>
    </submittedName>
</protein>
<evidence type="ECO:0000313" key="2">
    <source>
        <dbReference type="Proteomes" id="UP000076532"/>
    </source>
</evidence>